<evidence type="ECO:0000313" key="3">
    <source>
        <dbReference type="Proteomes" id="UP000003610"/>
    </source>
</evidence>
<comment type="caution">
    <text evidence="2">The sequence shown here is derived from an EMBL/GenBank/DDBJ whole genome shotgun (WGS) entry which is preliminary data.</text>
</comment>
<accession>E1KNX4</accession>
<dbReference type="AlphaFoldDB" id="E1KNX4"/>
<gene>
    <name evidence="2" type="ORF">HMPREF9296_2510</name>
</gene>
<name>E1KNX4_9BACT</name>
<keyword evidence="1" id="KW-0175">Coiled coil</keyword>
<proteinExistence type="predicted"/>
<dbReference type="STRING" id="866771.HMPREF9296_2510"/>
<protein>
    <recommendedName>
        <fullName evidence="4">Toxin-antitoxin system, antitoxin component, HicB family</fullName>
    </recommendedName>
</protein>
<dbReference type="RefSeq" id="WP_004355904.1">
    <property type="nucleotide sequence ID" value="NZ_AEDO01000013.1"/>
</dbReference>
<evidence type="ECO:0000256" key="1">
    <source>
        <dbReference type="SAM" id="Coils"/>
    </source>
</evidence>
<feature type="coiled-coil region" evidence="1">
    <location>
        <begin position="27"/>
        <end position="54"/>
    </location>
</feature>
<evidence type="ECO:0000313" key="2">
    <source>
        <dbReference type="EMBL" id="EFL46949.1"/>
    </source>
</evidence>
<reference evidence="2 3" key="1">
    <citation type="submission" date="2010-08" db="EMBL/GenBank/DDBJ databases">
        <authorList>
            <person name="Durkin A.S."/>
            <person name="Madupu R."/>
            <person name="Torralba M."/>
            <person name="Gillis M."/>
            <person name="Methe B."/>
            <person name="Sutton G."/>
            <person name="Nelson K.E."/>
        </authorList>
    </citation>
    <scope>NUCLEOTIDE SEQUENCE [LARGE SCALE GENOMIC DNA]</scope>
    <source>
        <strain evidence="2 3">FB035-09AN</strain>
    </source>
</reference>
<dbReference type="EMBL" id="AEDO01000013">
    <property type="protein sequence ID" value="EFL46949.1"/>
    <property type="molecule type" value="Genomic_DNA"/>
</dbReference>
<dbReference type="Proteomes" id="UP000003610">
    <property type="component" value="Unassembled WGS sequence"/>
</dbReference>
<evidence type="ECO:0008006" key="4">
    <source>
        <dbReference type="Google" id="ProtNLM"/>
    </source>
</evidence>
<organism evidence="2 3">
    <name type="scientific">Prevotella disiens FB035-09AN</name>
    <dbReference type="NCBI Taxonomy" id="866771"/>
    <lineage>
        <taxon>Bacteria</taxon>
        <taxon>Pseudomonadati</taxon>
        <taxon>Bacteroidota</taxon>
        <taxon>Bacteroidia</taxon>
        <taxon>Bacteroidales</taxon>
        <taxon>Prevotellaceae</taxon>
        <taxon>Prevotella</taxon>
    </lineage>
</organism>
<sequence length="129" mass="14722">MEVTVFFEKNDKLFSCVVEQDINNCSLIGYGTSAQKAEDDLENLRKEYNAMGKNIPELNIVERRFDIGSLFNYYPINISQFATYSGINASLLRQYVSGHRAASKKRQEQIENAIKVLGHKLLSQSRILI</sequence>